<name>A0A367IJ94_RHIAZ</name>
<proteinExistence type="predicted"/>
<organism evidence="1 2">
    <name type="scientific">Rhizopus azygosporus</name>
    <name type="common">Rhizopus microsporus var. azygosporus</name>
    <dbReference type="NCBI Taxonomy" id="86630"/>
    <lineage>
        <taxon>Eukaryota</taxon>
        <taxon>Fungi</taxon>
        <taxon>Fungi incertae sedis</taxon>
        <taxon>Mucoromycota</taxon>
        <taxon>Mucoromycotina</taxon>
        <taxon>Mucoromycetes</taxon>
        <taxon>Mucorales</taxon>
        <taxon>Mucorineae</taxon>
        <taxon>Rhizopodaceae</taxon>
        <taxon>Rhizopus</taxon>
    </lineage>
</organism>
<dbReference type="AlphaFoldDB" id="A0A367IJ94"/>
<dbReference type="Proteomes" id="UP000252139">
    <property type="component" value="Unassembled WGS sequence"/>
</dbReference>
<reference evidence="1 2" key="1">
    <citation type="journal article" date="2018" name="G3 (Bethesda)">
        <title>Phylogenetic and Phylogenomic Definition of Rhizopus Species.</title>
        <authorList>
            <person name="Gryganskyi A.P."/>
            <person name="Golan J."/>
            <person name="Dolatabadi S."/>
            <person name="Mondo S."/>
            <person name="Robb S."/>
            <person name="Idnurm A."/>
            <person name="Muszewska A."/>
            <person name="Steczkiewicz K."/>
            <person name="Masonjones S."/>
            <person name="Liao H.L."/>
            <person name="Gajdeczka M.T."/>
            <person name="Anike F."/>
            <person name="Vuek A."/>
            <person name="Anishchenko I.M."/>
            <person name="Voigt K."/>
            <person name="de Hoog G.S."/>
            <person name="Smith M.E."/>
            <person name="Heitman J."/>
            <person name="Vilgalys R."/>
            <person name="Stajich J.E."/>
        </authorList>
    </citation>
    <scope>NUCLEOTIDE SEQUENCE [LARGE SCALE GENOMIC DNA]</scope>
    <source>
        <strain evidence="1 2">CBS 357.93</strain>
    </source>
</reference>
<feature type="non-terminal residue" evidence="1">
    <location>
        <position position="1"/>
    </location>
</feature>
<sequence length="151" mass="17538">HTRPIMDALENTDDLFALLFESITYGSDQEPHPNVHKEFMIQVYDQYRDVVKQIIDLKTLKEQITTRFIWHVNEWSHQNLNHPNQDPASIHLYLNTKYNHLKTLLPRYASYRALNKKVKAGDPWVQATQTRDGLSLGGGICNESGVETDEF</sequence>
<accession>A0A367IJ94</accession>
<dbReference type="OrthoDB" id="2203053at2759"/>
<evidence type="ECO:0000313" key="1">
    <source>
        <dbReference type="EMBL" id="RCH77754.1"/>
    </source>
</evidence>
<dbReference type="EMBL" id="PJQL01005688">
    <property type="protein sequence ID" value="RCH77754.1"/>
    <property type="molecule type" value="Genomic_DNA"/>
</dbReference>
<protein>
    <submittedName>
        <fullName evidence="1">Uncharacterized protein</fullName>
    </submittedName>
</protein>
<comment type="caution">
    <text evidence="1">The sequence shown here is derived from an EMBL/GenBank/DDBJ whole genome shotgun (WGS) entry which is preliminary data.</text>
</comment>
<keyword evidence="2" id="KW-1185">Reference proteome</keyword>
<feature type="non-terminal residue" evidence="1">
    <location>
        <position position="151"/>
    </location>
</feature>
<evidence type="ECO:0000313" key="2">
    <source>
        <dbReference type="Proteomes" id="UP000252139"/>
    </source>
</evidence>
<gene>
    <name evidence="1" type="ORF">CU097_001120</name>
</gene>